<reference evidence="1 2" key="1">
    <citation type="journal article" date="2015" name="Stand. Genomic Sci.">
        <title>Genomic Encyclopedia of Bacterial and Archaeal Type Strains, Phase III: the genomes of soil and plant-associated and newly described type strains.</title>
        <authorList>
            <person name="Whitman W.B."/>
            <person name="Woyke T."/>
            <person name="Klenk H.P."/>
            <person name="Zhou Y."/>
            <person name="Lilburn T.G."/>
            <person name="Beck B.J."/>
            <person name="De Vos P."/>
            <person name="Vandamme P."/>
            <person name="Eisen J.A."/>
            <person name="Garrity G."/>
            <person name="Hugenholtz P."/>
            <person name="Kyrpides N.C."/>
        </authorList>
    </citation>
    <scope>NUCLEOTIDE SEQUENCE [LARGE SCALE GENOMIC DNA]</scope>
    <source>
        <strain evidence="1 2">CGMCC 1.10821</strain>
    </source>
</reference>
<evidence type="ECO:0000313" key="2">
    <source>
        <dbReference type="Proteomes" id="UP000315167"/>
    </source>
</evidence>
<protein>
    <recommendedName>
        <fullName evidence="3">Mor transcription activator family protein</fullName>
    </recommendedName>
</protein>
<keyword evidence="2" id="KW-1185">Reference proteome</keyword>
<sequence length="87" mass="10182">MEMTDKAMQELCERMRSQYGAGVEFELALRELIGRYRVAHEKRMRDVQAADLLHRGWREVSERFGVCKATVYNMAERGRESKQDQAA</sequence>
<proteinExistence type="predicted"/>
<dbReference type="EMBL" id="VLKN01000002">
    <property type="protein sequence ID" value="TWI04825.1"/>
    <property type="molecule type" value="Genomic_DNA"/>
</dbReference>
<dbReference type="OrthoDB" id="1095772at2"/>
<dbReference type="AlphaFoldDB" id="A0A562LB98"/>
<evidence type="ECO:0000313" key="1">
    <source>
        <dbReference type="EMBL" id="TWI04825.1"/>
    </source>
</evidence>
<dbReference type="RefSeq" id="WP_144898480.1">
    <property type="nucleotide sequence ID" value="NZ_VLKN01000002.1"/>
</dbReference>
<dbReference type="Proteomes" id="UP000315167">
    <property type="component" value="Unassembled WGS sequence"/>
</dbReference>
<gene>
    <name evidence="1" type="ORF">IP90_00963</name>
</gene>
<name>A0A562LB98_9GAMM</name>
<accession>A0A562LB98</accession>
<evidence type="ECO:0008006" key="3">
    <source>
        <dbReference type="Google" id="ProtNLM"/>
    </source>
</evidence>
<organism evidence="1 2">
    <name type="scientific">Luteimonas cucumeris</name>
    <dbReference type="NCBI Taxonomy" id="985012"/>
    <lineage>
        <taxon>Bacteria</taxon>
        <taxon>Pseudomonadati</taxon>
        <taxon>Pseudomonadota</taxon>
        <taxon>Gammaproteobacteria</taxon>
        <taxon>Lysobacterales</taxon>
        <taxon>Lysobacteraceae</taxon>
        <taxon>Luteimonas</taxon>
    </lineage>
</organism>
<comment type="caution">
    <text evidence="1">The sequence shown here is derived from an EMBL/GenBank/DDBJ whole genome shotgun (WGS) entry which is preliminary data.</text>
</comment>